<dbReference type="Proteomes" id="UP000030351">
    <property type="component" value="Unassembled WGS sequence"/>
</dbReference>
<dbReference type="InterPro" id="IPR036390">
    <property type="entry name" value="WH_DNA-bd_sf"/>
</dbReference>
<dbReference type="Gene3D" id="1.10.10.10">
    <property type="entry name" value="Winged helix-like DNA-binding domain superfamily/Winged helix DNA-binding domain"/>
    <property type="match status" value="2"/>
</dbReference>
<dbReference type="RefSeq" id="WP_034899336.1">
    <property type="nucleotide sequence ID" value="NZ_JRUQ01000097.1"/>
</dbReference>
<evidence type="ECO:0000313" key="2">
    <source>
        <dbReference type="EMBL" id="KGT86435.1"/>
    </source>
</evidence>
<reference evidence="2 3" key="1">
    <citation type="submission" date="2014-10" db="EMBL/GenBank/DDBJ databases">
        <title>Genome sequence of Erwinia typographi M043b.</title>
        <authorList>
            <person name="Chan K.-G."/>
            <person name="Tan W.-S."/>
        </authorList>
    </citation>
    <scope>NUCLEOTIDE SEQUENCE [LARGE SCALE GENOMIC DNA]</scope>
    <source>
        <strain evidence="2 3">M043b</strain>
    </source>
</reference>
<dbReference type="GO" id="GO:0003700">
    <property type="term" value="F:DNA-binding transcription factor activity"/>
    <property type="evidence" value="ECO:0007669"/>
    <property type="project" value="InterPro"/>
</dbReference>
<dbReference type="PANTHER" id="PTHR33164:SF95">
    <property type="entry name" value="TRANSCRIPTIONAL REGULATOR"/>
    <property type="match status" value="1"/>
</dbReference>
<gene>
    <name evidence="2" type="ORF">NG99_25650</name>
</gene>
<dbReference type="Pfam" id="PF01047">
    <property type="entry name" value="MarR"/>
    <property type="match status" value="1"/>
</dbReference>
<dbReference type="InterPro" id="IPR039422">
    <property type="entry name" value="MarR/SlyA-like"/>
</dbReference>
<name>A0A0A3YIF9_9GAMM</name>
<feature type="domain" description="HTH marR-type" evidence="1">
    <location>
        <begin position="156"/>
        <end position="288"/>
    </location>
</feature>
<dbReference type="InterPro" id="IPR000835">
    <property type="entry name" value="HTH_MarR-typ"/>
</dbReference>
<comment type="caution">
    <text evidence="2">The sequence shown here is derived from an EMBL/GenBank/DDBJ whole genome shotgun (WGS) entry which is preliminary data.</text>
</comment>
<dbReference type="EMBL" id="JRUQ01000097">
    <property type="protein sequence ID" value="KGT86435.1"/>
    <property type="molecule type" value="Genomic_DNA"/>
</dbReference>
<dbReference type="STRING" id="371042.NG99_25650"/>
<dbReference type="SMART" id="SM00347">
    <property type="entry name" value="HTH_MARR"/>
    <property type="match status" value="2"/>
</dbReference>
<dbReference type="eggNOG" id="COG1846">
    <property type="taxonomic scope" value="Bacteria"/>
</dbReference>
<organism evidence="2 3">
    <name type="scientific">Erwinia typographi</name>
    <dbReference type="NCBI Taxonomy" id="371042"/>
    <lineage>
        <taxon>Bacteria</taxon>
        <taxon>Pseudomonadati</taxon>
        <taxon>Pseudomonadota</taxon>
        <taxon>Gammaproteobacteria</taxon>
        <taxon>Enterobacterales</taxon>
        <taxon>Erwiniaceae</taxon>
        <taxon>Erwinia</taxon>
    </lineage>
</organism>
<dbReference type="SUPFAM" id="SSF46785">
    <property type="entry name" value="Winged helix' DNA-binding domain"/>
    <property type="match status" value="2"/>
</dbReference>
<dbReference type="PANTHER" id="PTHR33164">
    <property type="entry name" value="TRANSCRIPTIONAL REGULATOR, MARR FAMILY"/>
    <property type="match status" value="1"/>
</dbReference>
<sequence>MLTSSGFALATADQVSTALWRNTINNRFTQPQFLALNGLLYKPGIGHYELADRTGVDRATIGPILKRLTEQSLVERRKDPADSRRSMLFLSAEAVMLLAEMASLVETVDRQLMAPLSAAEQAALVQSWAMLSEESPLQEMAEFEESAENPVIPPLTHYPWFFLRQACRNYRRLWRERVDENISTSLFTLMEVVSLSPGIDIRTAAQMASIEESNAVRIVMRMVRTRIMSDPRDPNDARRSLLSLTGNGQAIFEQLQARLPLVQRGLTQKLPPVAVEEFHRLTRLVARL</sequence>
<dbReference type="GO" id="GO:0006950">
    <property type="term" value="P:response to stress"/>
    <property type="evidence" value="ECO:0007669"/>
    <property type="project" value="TreeGrafter"/>
</dbReference>
<evidence type="ECO:0000259" key="1">
    <source>
        <dbReference type="PROSITE" id="PS50995"/>
    </source>
</evidence>
<dbReference type="InterPro" id="IPR036388">
    <property type="entry name" value="WH-like_DNA-bd_sf"/>
</dbReference>
<feature type="domain" description="HTH marR-type" evidence="1">
    <location>
        <begin position="1"/>
        <end position="133"/>
    </location>
</feature>
<dbReference type="AlphaFoldDB" id="A0A0A3YIF9"/>
<keyword evidence="3" id="KW-1185">Reference proteome</keyword>
<dbReference type="PROSITE" id="PS50995">
    <property type="entry name" value="HTH_MARR_2"/>
    <property type="match status" value="2"/>
</dbReference>
<proteinExistence type="predicted"/>
<evidence type="ECO:0000313" key="3">
    <source>
        <dbReference type="Proteomes" id="UP000030351"/>
    </source>
</evidence>
<accession>A0A0A3YIF9</accession>
<protein>
    <recommendedName>
        <fullName evidence="1">HTH marR-type domain-containing protein</fullName>
    </recommendedName>
</protein>